<dbReference type="Gene3D" id="3.40.50.300">
    <property type="entry name" value="P-loop containing nucleotide triphosphate hydrolases"/>
    <property type="match status" value="1"/>
</dbReference>
<comment type="caution">
    <text evidence="2">The sequence shown here is derived from an EMBL/GenBank/DDBJ whole genome shotgun (WGS) entry which is preliminary data.</text>
</comment>
<dbReference type="GO" id="GO:0050659">
    <property type="term" value="F:N-acetylgalactosamine 4-sulfate 6-O-sulfotransferase activity"/>
    <property type="evidence" value="ECO:0007669"/>
    <property type="project" value="TreeGrafter"/>
</dbReference>
<dbReference type="PANTHER" id="PTHR15723:SF0">
    <property type="entry name" value="CARBOHYDRATE SULFOTRANSFERASE 15"/>
    <property type="match status" value="1"/>
</dbReference>
<dbReference type="Pfam" id="PF00685">
    <property type="entry name" value="Sulfotransfer_1"/>
    <property type="match status" value="1"/>
</dbReference>
<protein>
    <recommendedName>
        <fullName evidence="1">Sulfotransferase domain-containing protein</fullName>
    </recommendedName>
</protein>
<dbReference type="InterPro" id="IPR000863">
    <property type="entry name" value="Sulfotransferase_dom"/>
</dbReference>
<evidence type="ECO:0000313" key="2">
    <source>
        <dbReference type="EMBL" id="KAK2138511.1"/>
    </source>
</evidence>
<proteinExistence type="predicted"/>
<gene>
    <name evidence="2" type="ORF">LSH36_2891g00004</name>
</gene>
<dbReference type="AlphaFoldDB" id="A0AAD9IP23"/>
<reference evidence="2" key="1">
    <citation type="journal article" date="2023" name="Mol. Biol. Evol.">
        <title>Third-Generation Sequencing Reveals the Adaptive Role of the Epigenome in Three Deep-Sea Polychaetes.</title>
        <authorList>
            <person name="Perez M."/>
            <person name="Aroh O."/>
            <person name="Sun Y."/>
            <person name="Lan Y."/>
            <person name="Juniper S.K."/>
            <person name="Young C.R."/>
            <person name="Angers B."/>
            <person name="Qian P.Y."/>
        </authorList>
    </citation>
    <scope>NUCLEOTIDE SEQUENCE</scope>
    <source>
        <strain evidence="2">P08H-3</strain>
    </source>
</reference>
<dbReference type="Proteomes" id="UP001208570">
    <property type="component" value="Unassembled WGS sequence"/>
</dbReference>
<feature type="domain" description="Sulfotransferase" evidence="1">
    <location>
        <begin position="17"/>
        <end position="59"/>
    </location>
</feature>
<dbReference type="PANTHER" id="PTHR15723">
    <property type="entry name" value="CARBOHYDRATE SULFOTRANSFERASE 15"/>
    <property type="match status" value="1"/>
</dbReference>
<keyword evidence="3" id="KW-1185">Reference proteome</keyword>
<sequence>MLKWYMGNEKKTEPKYLTHHHLYGINPQTKIIVIMRNPVDRAFSYYKHFIRKHDPLQFQSDMRMVLKELRDCLKTLSVSSSPPREILERVDAFPPTHRSVEAEMTNDTRKMLEDFFRPYERTLELLLEDDRWRWN</sequence>
<dbReference type="GO" id="GO:0019319">
    <property type="term" value="P:hexose biosynthetic process"/>
    <property type="evidence" value="ECO:0007669"/>
    <property type="project" value="TreeGrafter"/>
</dbReference>
<dbReference type="InterPro" id="IPR052654">
    <property type="entry name" value="CS_Sulfotransferase"/>
</dbReference>
<accession>A0AAD9IP23</accession>
<evidence type="ECO:0000313" key="3">
    <source>
        <dbReference type="Proteomes" id="UP001208570"/>
    </source>
</evidence>
<evidence type="ECO:0000259" key="1">
    <source>
        <dbReference type="Pfam" id="PF00685"/>
    </source>
</evidence>
<dbReference type="SUPFAM" id="SSF52540">
    <property type="entry name" value="P-loop containing nucleoside triphosphate hydrolases"/>
    <property type="match status" value="1"/>
</dbReference>
<name>A0AAD9IP23_9ANNE</name>
<dbReference type="InterPro" id="IPR027417">
    <property type="entry name" value="P-loop_NTPase"/>
</dbReference>
<organism evidence="2 3">
    <name type="scientific">Paralvinella palmiformis</name>
    <dbReference type="NCBI Taxonomy" id="53620"/>
    <lineage>
        <taxon>Eukaryota</taxon>
        <taxon>Metazoa</taxon>
        <taxon>Spiralia</taxon>
        <taxon>Lophotrochozoa</taxon>
        <taxon>Annelida</taxon>
        <taxon>Polychaeta</taxon>
        <taxon>Sedentaria</taxon>
        <taxon>Canalipalpata</taxon>
        <taxon>Terebellida</taxon>
        <taxon>Terebelliformia</taxon>
        <taxon>Alvinellidae</taxon>
        <taxon>Paralvinella</taxon>
    </lineage>
</organism>
<dbReference type="EMBL" id="JAODUP010002883">
    <property type="protein sequence ID" value="KAK2138511.1"/>
    <property type="molecule type" value="Genomic_DNA"/>
</dbReference>